<dbReference type="InterPro" id="IPR045599">
    <property type="entry name" value="DUF6456"/>
</dbReference>
<accession>A0A2A6FJN1</accession>
<sequence length="201" mass="22040">MSKKTARNTRPKAPKLPKAEAEQVRIRKEIGHDFALKDDRFGRKRLATGTAEARRVYEVSNDGHTSTGGIVRVRTIDPLTGITSLSHQQREAGLRYREDFRVSQQDGVKPMTWTERVDGGRKDGGVADRILSAGRAHASAGKTLAHWEVAGVVQRVCCLGESVKSVAEQTGEGRDVVTKLLKVGLDLLAVHYGMMLGRRVG</sequence>
<dbReference type="RefSeq" id="WP_097572484.1">
    <property type="nucleotide sequence ID" value="NZ_NWQG01000031.1"/>
</dbReference>
<feature type="region of interest" description="Disordered" evidence="1">
    <location>
        <begin position="1"/>
        <end position="21"/>
    </location>
</feature>
<dbReference type="EMBL" id="NWQG01000031">
    <property type="protein sequence ID" value="PDQ21945.1"/>
    <property type="molecule type" value="Genomic_DNA"/>
</dbReference>
<evidence type="ECO:0000259" key="2">
    <source>
        <dbReference type="Pfam" id="PF20057"/>
    </source>
</evidence>
<keyword evidence="4" id="KW-1185">Reference proteome</keyword>
<proteinExistence type="predicted"/>
<dbReference type="Proteomes" id="UP000219182">
    <property type="component" value="Unassembled WGS sequence"/>
</dbReference>
<evidence type="ECO:0000313" key="3">
    <source>
        <dbReference type="EMBL" id="PDQ21945.1"/>
    </source>
</evidence>
<name>A0A2A6FJN1_9HYPH</name>
<evidence type="ECO:0000256" key="1">
    <source>
        <dbReference type="SAM" id="MobiDB-lite"/>
    </source>
</evidence>
<organism evidence="3 4">
    <name type="scientific">Mesorhizobium sanjuanii</name>
    <dbReference type="NCBI Taxonomy" id="2037900"/>
    <lineage>
        <taxon>Bacteria</taxon>
        <taxon>Pseudomonadati</taxon>
        <taxon>Pseudomonadota</taxon>
        <taxon>Alphaproteobacteria</taxon>
        <taxon>Hyphomicrobiales</taxon>
        <taxon>Phyllobacteriaceae</taxon>
        <taxon>Mesorhizobium</taxon>
    </lineage>
</organism>
<feature type="compositionally biased region" description="Basic residues" evidence="1">
    <location>
        <begin position="1"/>
        <end position="15"/>
    </location>
</feature>
<feature type="domain" description="DUF6456" evidence="2">
    <location>
        <begin position="81"/>
        <end position="193"/>
    </location>
</feature>
<dbReference type="AlphaFoldDB" id="A0A2A6FJN1"/>
<evidence type="ECO:0000313" key="4">
    <source>
        <dbReference type="Proteomes" id="UP000219182"/>
    </source>
</evidence>
<protein>
    <recommendedName>
        <fullName evidence="2">DUF6456 domain-containing protein</fullName>
    </recommendedName>
</protein>
<reference evidence="3 4" key="1">
    <citation type="submission" date="2017-09" db="EMBL/GenBank/DDBJ databases">
        <title>Mesorhizobum sanjuanii sp. nov. isolated from nodules of Lotus tenuis in saline-alkaline lowlands of Flooding Pampa.</title>
        <authorList>
            <person name="Sannazzaro A.I."/>
            <person name="Torres Tejerizo G.A."/>
            <person name="Fontana F."/>
            <person name="Cumpa Velazquez L.M."/>
            <person name="Hansen L."/>
            <person name="Pistorio M."/>
            <person name="Estrella M.J."/>
        </authorList>
    </citation>
    <scope>NUCLEOTIDE SEQUENCE [LARGE SCALE GENOMIC DNA]</scope>
    <source>
        <strain evidence="3 4">BSA136</strain>
    </source>
</reference>
<comment type="caution">
    <text evidence="3">The sequence shown here is derived from an EMBL/GenBank/DDBJ whole genome shotgun (WGS) entry which is preliminary data.</text>
</comment>
<dbReference type="Pfam" id="PF20057">
    <property type="entry name" value="DUF6456"/>
    <property type="match status" value="1"/>
</dbReference>
<gene>
    <name evidence="3" type="ORF">CN311_06380</name>
</gene>